<gene>
    <name evidence="3" type="ORF">GGR90_000638</name>
</gene>
<evidence type="ECO:0000256" key="2">
    <source>
        <dbReference type="ARBA" id="ARBA00023002"/>
    </source>
</evidence>
<dbReference type="InterPro" id="IPR032710">
    <property type="entry name" value="NTF2-like_dom_sf"/>
</dbReference>
<dbReference type="SUPFAM" id="SSF54427">
    <property type="entry name" value="NTF2-like"/>
    <property type="match status" value="1"/>
</dbReference>
<comment type="caution">
    <text evidence="3">The sequence shown here is derived from an EMBL/GenBank/DDBJ whole genome shotgun (WGS) entry which is preliminary data.</text>
</comment>
<dbReference type="InterPro" id="IPR000391">
    <property type="entry name" value="Rng_hydr_dOase-bsu"/>
</dbReference>
<reference evidence="3 4" key="1">
    <citation type="submission" date="2020-03" db="EMBL/GenBank/DDBJ databases">
        <title>Genomic Encyclopedia of Type Strains, Phase IV (KMG-IV): sequencing the most valuable type-strain genomes for metagenomic binning, comparative biology and taxonomic classification.</title>
        <authorList>
            <person name="Goeker M."/>
        </authorList>
    </citation>
    <scope>NUCLEOTIDE SEQUENCE [LARGE SCALE GENOMIC DNA]</scope>
    <source>
        <strain evidence="3 4">DSM 25229</strain>
    </source>
</reference>
<evidence type="ECO:0000256" key="1">
    <source>
        <dbReference type="ARBA" id="ARBA00009570"/>
    </source>
</evidence>
<name>A0A7X6B819_9SPHN</name>
<organism evidence="3 4">
    <name type="scientific">Sphingopyxis italica</name>
    <dbReference type="NCBI Taxonomy" id="1129133"/>
    <lineage>
        <taxon>Bacteria</taxon>
        <taxon>Pseudomonadati</taxon>
        <taxon>Pseudomonadota</taxon>
        <taxon>Alphaproteobacteria</taxon>
        <taxon>Sphingomonadales</taxon>
        <taxon>Sphingomonadaceae</taxon>
        <taxon>Sphingopyxis</taxon>
    </lineage>
</organism>
<dbReference type="Pfam" id="PF00866">
    <property type="entry name" value="Ring_hydroxyl_B"/>
    <property type="match status" value="1"/>
</dbReference>
<dbReference type="RefSeq" id="WP_037557632.1">
    <property type="nucleotide sequence ID" value="NZ_JAATIT010000001.1"/>
</dbReference>
<dbReference type="EC" id="1.14.12.10" evidence="3"/>
<dbReference type="PANTHER" id="PTHR41534:SF1">
    <property type="entry name" value="BLR3401 PROTEIN"/>
    <property type="match status" value="1"/>
</dbReference>
<protein>
    <submittedName>
        <fullName evidence="3">Benzoate/toluate 1,2-dioxygenase beta subunit</fullName>
        <ecNumber evidence="3">1.14.12.-</ecNumber>
        <ecNumber evidence="3">1.14.12.10</ecNumber>
    </submittedName>
</protein>
<evidence type="ECO:0000313" key="4">
    <source>
        <dbReference type="Proteomes" id="UP000535078"/>
    </source>
</evidence>
<evidence type="ECO:0000313" key="3">
    <source>
        <dbReference type="EMBL" id="NJB88486.1"/>
    </source>
</evidence>
<keyword evidence="3" id="KW-0223">Dioxygenase</keyword>
<dbReference type="PANTHER" id="PTHR41534">
    <property type="entry name" value="BLR3401 PROTEIN"/>
    <property type="match status" value="1"/>
</dbReference>
<dbReference type="GO" id="GO:0018623">
    <property type="term" value="F:benzoate 1,2-dioxygenase activity"/>
    <property type="evidence" value="ECO:0007669"/>
    <property type="project" value="UniProtKB-EC"/>
</dbReference>
<dbReference type="EC" id="1.14.12.-" evidence="3"/>
<dbReference type="CDD" id="cd00667">
    <property type="entry name" value="ring_hydroxylating_dioxygenases_beta"/>
    <property type="match status" value="1"/>
</dbReference>
<dbReference type="Proteomes" id="UP000535078">
    <property type="component" value="Unassembled WGS sequence"/>
</dbReference>
<keyword evidence="4" id="KW-1185">Reference proteome</keyword>
<comment type="similarity">
    <text evidence="1">Belongs to the bacterial ring-hydroxylating dioxygenase beta subunit family.</text>
</comment>
<dbReference type="Gene3D" id="3.10.450.50">
    <property type="match status" value="1"/>
</dbReference>
<dbReference type="EMBL" id="JAATIT010000001">
    <property type="protein sequence ID" value="NJB88486.1"/>
    <property type="molecule type" value="Genomic_DNA"/>
</dbReference>
<sequence>MSSEVAQWTAIQRFLGREAAALDAKDWDSWIDLYHPDAEYWVPAWDDSGRLTEDPRREISLIYYPTRAGLEDRVYRIRTGRSSASSPAPRTSHIFCLLAVDHEDDVIRARTNWSVTSVLEDRPTVYSGSAIYDLEPMGDAFVIKRKYTVVINDLAQTMLDVYSI</sequence>
<accession>A0A7X6B819</accession>
<dbReference type="GO" id="GO:0019380">
    <property type="term" value="P:3-phenylpropionate catabolic process"/>
    <property type="evidence" value="ECO:0007669"/>
    <property type="project" value="TreeGrafter"/>
</dbReference>
<proteinExistence type="inferred from homology"/>
<dbReference type="AlphaFoldDB" id="A0A7X6B819"/>
<keyword evidence="2 3" id="KW-0560">Oxidoreductase</keyword>